<dbReference type="Proteomes" id="UP001176059">
    <property type="component" value="Unassembled WGS sequence"/>
</dbReference>
<accession>A0AA38JEF0</accession>
<sequence>HSMWIFWLSFSGFSGSYSSYHSFPFRISAHLVHAILQNPDRKDSNRIEFYFLHIRPFNDFAHSHPFTLLHYVTHSCPIMSLSSSQTSAPPARAFEGSSLSGGYCYACARPIDQPSD</sequence>
<proteinExistence type="predicted"/>
<name>A0AA38JEF0_9AGAR</name>
<evidence type="ECO:0000313" key="1">
    <source>
        <dbReference type="EMBL" id="KAJ3735487.1"/>
    </source>
</evidence>
<evidence type="ECO:0000313" key="2">
    <source>
        <dbReference type="Proteomes" id="UP001176059"/>
    </source>
</evidence>
<comment type="caution">
    <text evidence="1">The sequence shown here is derived from an EMBL/GenBank/DDBJ whole genome shotgun (WGS) entry which is preliminary data.</text>
</comment>
<gene>
    <name evidence="1" type="ORF">DFJ43DRAFT_1057798</name>
</gene>
<feature type="non-terminal residue" evidence="1">
    <location>
        <position position="116"/>
    </location>
</feature>
<keyword evidence="2" id="KW-1185">Reference proteome</keyword>
<protein>
    <submittedName>
        <fullName evidence="1">Uncharacterized protein</fullName>
    </submittedName>
</protein>
<reference evidence="1" key="1">
    <citation type="submission" date="2022-08" db="EMBL/GenBank/DDBJ databases">
        <authorList>
            <consortium name="DOE Joint Genome Institute"/>
            <person name="Min B."/>
            <person name="Sierra-Patev S."/>
            <person name="Naranjo-Ortiz M."/>
            <person name="Looney B."/>
            <person name="Konkel Z."/>
            <person name="Slot J.C."/>
            <person name="Sakamoto Y."/>
            <person name="Steenwyk J.L."/>
            <person name="Rokas A."/>
            <person name="Carro J."/>
            <person name="Camarero S."/>
            <person name="Ferreira P."/>
            <person name="Molpeceres G."/>
            <person name="Ruiz-duenas F.J."/>
            <person name="Serrano A."/>
            <person name="Henrissat B."/>
            <person name="Drula E."/>
            <person name="Hughes K.W."/>
            <person name="Mata J.L."/>
            <person name="Ishikawa N.K."/>
            <person name="Vargas-Isla R."/>
            <person name="Ushijima S."/>
            <person name="Smith C.A."/>
            <person name="Ahrendt S."/>
            <person name="Andreopoulos W."/>
            <person name="He G."/>
            <person name="LaButti K."/>
            <person name="Lipzen A."/>
            <person name="Ng V."/>
            <person name="Riley R."/>
            <person name="Sandor L."/>
            <person name="Barry K."/>
            <person name="Martinez A.T."/>
            <person name="Xiao Y."/>
            <person name="Gibbons J.G."/>
            <person name="Terashima K."/>
            <person name="Hibbett D.S."/>
            <person name="Grigoriev I.V."/>
        </authorList>
    </citation>
    <scope>NUCLEOTIDE SEQUENCE</scope>
    <source>
        <strain evidence="1">ET3784</strain>
    </source>
</reference>
<dbReference type="AlphaFoldDB" id="A0AA38JEF0"/>
<reference evidence="1" key="2">
    <citation type="journal article" date="2023" name="Proc. Natl. Acad. Sci. U.S.A.">
        <title>A global phylogenomic analysis of the shiitake genus Lentinula.</title>
        <authorList>
            <person name="Sierra-Patev S."/>
            <person name="Min B."/>
            <person name="Naranjo-Ortiz M."/>
            <person name="Looney B."/>
            <person name="Konkel Z."/>
            <person name="Slot J.C."/>
            <person name="Sakamoto Y."/>
            <person name="Steenwyk J.L."/>
            <person name="Rokas A."/>
            <person name="Carro J."/>
            <person name="Camarero S."/>
            <person name="Ferreira P."/>
            <person name="Molpeceres G."/>
            <person name="Ruiz-Duenas F.J."/>
            <person name="Serrano A."/>
            <person name="Henrissat B."/>
            <person name="Drula E."/>
            <person name="Hughes K.W."/>
            <person name="Mata J.L."/>
            <person name="Ishikawa N.K."/>
            <person name="Vargas-Isla R."/>
            <person name="Ushijima S."/>
            <person name="Smith C.A."/>
            <person name="Donoghue J."/>
            <person name="Ahrendt S."/>
            <person name="Andreopoulos W."/>
            <person name="He G."/>
            <person name="LaButti K."/>
            <person name="Lipzen A."/>
            <person name="Ng V."/>
            <person name="Riley R."/>
            <person name="Sandor L."/>
            <person name="Barry K."/>
            <person name="Martinez A.T."/>
            <person name="Xiao Y."/>
            <person name="Gibbons J.G."/>
            <person name="Terashima K."/>
            <person name="Grigoriev I.V."/>
            <person name="Hibbett D."/>
        </authorList>
    </citation>
    <scope>NUCLEOTIDE SEQUENCE</scope>
    <source>
        <strain evidence="1">ET3784</strain>
    </source>
</reference>
<feature type="non-terminal residue" evidence="1">
    <location>
        <position position="1"/>
    </location>
</feature>
<organism evidence="1 2">
    <name type="scientific">Lentinula guzmanii</name>
    <dbReference type="NCBI Taxonomy" id="2804957"/>
    <lineage>
        <taxon>Eukaryota</taxon>
        <taxon>Fungi</taxon>
        <taxon>Dikarya</taxon>
        <taxon>Basidiomycota</taxon>
        <taxon>Agaricomycotina</taxon>
        <taxon>Agaricomycetes</taxon>
        <taxon>Agaricomycetidae</taxon>
        <taxon>Agaricales</taxon>
        <taxon>Marasmiineae</taxon>
        <taxon>Omphalotaceae</taxon>
        <taxon>Lentinula</taxon>
    </lineage>
</organism>
<dbReference type="EMBL" id="JANVFO010000009">
    <property type="protein sequence ID" value="KAJ3735487.1"/>
    <property type="molecule type" value="Genomic_DNA"/>
</dbReference>